<protein>
    <submittedName>
        <fullName evidence="3">Uncharacterized protein</fullName>
    </submittedName>
</protein>
<dbReference type="RefSeq" id="XP_008916847.1">
    <property type="nucleotide sequence ID" value="XM_008918599.1"/>
</dbReference>
<name>W2PAL8_PHYN3</name>
<keyword evidence="1" id="KW-0175">Coiled coil</keyword>
<reference evidence="4" key="1">
    <citation type="submission" date="2011-12" db="EMBL/GenBank/DDBJ databases">
        <authorList>
            <consortium name="The Broad Institute Genome Sequencing Platform"/>
            <person name="Russ C."/>
            <person name="Tyler B."/>
            <person name="Panabieres F."/>
            <person name="Shan W."/>
            <person name="Tripathy S."/>
            <person name="Grunwald N."/>
            <person name="Machado M."/>
            <person name="Young S.K."/>
            <person name="Zeng Q."/>
            <person name="Gargeya S."/>
            <person name="Fitzgerald M."/>
            <person name="Haas B."/>
            <person name="Abouelleil A."/>
            <person name="Alvarado L."/>
            <person name="Arachchi H.M."/>
            <person name="Berlin A."/>
            <person name="Chapman S.B."/>
            <person name="Gearin G."/>
            <person name="Goldberg J."/>
            <person name="Griggs A."/>
            <person name="Gujja S."/>
            <person name="Hansen M."/>
            <person name="Heiman D."/>
            <person name="Howarth C."/>
            <person name="Larimer J."/>
            <person name="Lui A."/>
            <person name="MacDonald P.J.P."/>
            <person name="McCowen C."/>
            <person name="Montmayeur A."/>
            <person name="Murphy C."/>
            <person name="Neiman D."/>
            <person name="Pearson M."/>
            <person name="Priest M."/>
            <person name="Roberts A."/>
            <person name="Saif S."/>
            <person name="Shea T."/>
            <person name="Sisk P."/>
            <person name="Stolte C."/>
            <person name="Sykes S."/>
            <person name="Wortman J."/>
            <person name="Nusbaum C."/>
            <person name="Birren B."/>
        </authorList>
    </citation>
    <scope>NUCLEOTIDE SEQUENCE [LARGE SCALE GENOMIC DNA]</scope>
    <source>
        <strain evidence="4">INRA-310</strain>
    </source>
</reference>
<dbReference type="GeneID" id="20188656"/>
<dbReference type="EMBL" id="KI669799">
    <property type="protein sequence ID" value="ETM97856.1"/>
    <property type="molecule type" value="Genomic_DNA"/>
</dbReference>
<dbReference type="Proteomes" id="UP000018817">
    <property type="component" value="Unassembled WGS sequence"/>
</dbReference>
<dbReference type="VEuPathDB" id="FungiDB:PPTG_19978"/>
<sequence length="150" mass="17276">MCSDDDARQTRSFSSKAAIENKKRRTDRSMSARPVPVSGDVTPPKSKKLKKGSASRPTKQKKAKKNKIRTYCRRKAEIEELLGEIARLKEQKEKYTKRAEALNERQELLRREETNQALREVLHNQRLAFASSLSMVSQILVRCVFNNLSQ</sequence>
<feature type="compositionally biased region" description="Basic residues" evidence="2">
    <location>
        <begin position="45"/>
        <end position="68"/>
    </location>
</feature>
<dbReference type="AlphaFoldDB" id="W2PAL8"/>
<gene>
    <name evidence="3" type="ORF">PPTG_19978</name>
</gene>
<proteinExistence type="predicted"/>
<evidence type="ECO:0000313" key="3">
    <source>
        <dbReference type="EMBL" id="ETM97856.1"/>
    </source>
</evidence>
<accession>W2PAL8</accession>
<feature type="coiled-coil region" evidence="1">
    <location>
        <begin position="78"/>
        <end position="112"/>
    </location>
</feature>
<evidence type="ECO:0000256" key="1">
    <source>
        <dbReference type="SAM" id="Coils"/>
    </source>
</evidence>
<feature type="region of interest" description="Disordered" evidence="2">
    <location>
        <begin position="1"/>
        <end position="68"/>
    </location>
</feature>
<evidence type="ECO:0000313" key="4">
    <source>
        <dbReference type="Proteomes" id="UP000018817"/>
    </source>
</evidence>
<organism evidence="3 4">
    <name type="scientific">Phytophthora nicotianae (strain INRA-310)</name>
    <name type="common">Phytophthora parasitica</name>
    <dbReference type="NCBI Taxonomy" id="761204"/>
    <lineage>
        <taxon>Eukaryota</taxon>
        <taxon>Sar</taxon>
        <taxon>Stramenopiles</taxon>
        <taxon>Oomycota</taxon>
        <taxon>Peronosporomycetes</taxon>
        <taxon>Peronosporales</taxon>
        <taxon>Peronosporaceae</taxon>
        <taxon>Phytophthora</taxon>
    </lineage>
</organism>
<evidence type="ECO:0000256" key="2">
    <source>
        <dbReference type="SAM" id="MobiDB-lite"/>
    </source>
</evidence>
<reference evidence="3 4" key="2">
    <citation type="submission" date="2013-11" db="EMBL/GenBank/DDBJ databases">
        <title>The Genome Sequence of Phytophthora parasitica INRA-310.</title>
        <authorList>
            <consortium name="The Broad Institute Genomics Platform"/>
            <person name="Russ C."/>
            <person name="Tyler B."/>
            <person name="Panabieres F."/>
            <person name="Shan W."/>
            <person name="Tripathy S."/>
            <person name="Grunwald N."/>
            <person name="Machado M."/>
            <person name="Johnson C.S."/>
            <person name="Arredondo F."/>
            <person name="Hong C."/>
            <person name="Coffey M."/>
            <person name="Young S.K."/>
            <person name="Zeng Q."/>
            <person name="Gargeya S."/>
            <person name="Fitzgerald M."/>
            <person name="Abouelleil A."/>
            <person name="Alvarado L."/>
            <person name="Chapman S.B."/>
            <person name="Gainer-Dewar J."/>
            <person name="Goldberg J."/>
            <person name="Griggs A."/>
            <person name="Gujja S."/>
            <person name="Hansen M."/>
            <person name="Howarth C."/>
            <person name="Imamovic A."/>
            <person name="Ireland A."/>
            <person name="Larimer J."/>
            <person name="McCowan C."/>
            <person name="Murphy C."/>
            <person name="Pearson M."/>
            <person name="Poon T.W."/>
            <person name="Priest M."/>
            <person name="Roberts A."/>
            <person name="Saif S."/>
            <person name="Shea T."/>
            <person name="Sykes S."/>
            <person name="Wortman J."/>
            <person name="Nusbaum C."/>
            <person name="Birren B."/>
        </authorList>
    </citation>
    <scope>NUCLEOTIDE SEQUENCE [LARGE SCALE GENOMIC DNA]</scope>
    <source>
        <strain evidence="3 4">INRA-310</strain>
    </source>
</reference>